<comment type="caution">
    <text evidence="1">The sequence shown here is derived from an EMBL/GenBank/DDBJ whole genome shotgun (WGS) entry which is preliminary data.</text>
</comment>
<accession>A0ABT0IX83</accession>
<sequence>MKPKKITFTPTNAQGWYYKKVSIIVLRPNGKSGTFREEVVGTVTYQPQTQANGGQGSMEVYPSTTLELGDYAKLVLQMDIKKDGCGLKQRAKVVNSIVTCYQSSDRADKDYHLSLRTDNPETSHYLFVDGKQLPKGVTSPLDVILECEKTADHAWEDGGGFSRQDFFYTAKSICAPNGQFVRLAE</sequence>
<gene>
    <name evidence="1" type="ORF">M0654_21185</name>
</gene>
<dbReference type="Proteomes" id="UP001202827">
    <property type="component" value="Unassembled WGS sequence"/>
</dbReference>
<reference evidence="1 2" key="1">
    <citation type="submission" date="2022-04" db="EMBL/GenBank/DDBJ databases">
        <title>Rhizobium coralii sp. nov., isolated from coral Turbinaria peltata.</title>
        <authorList>
            <person name="Sun H."/>
        </authorList>
    </citation>
    <scope>NUCLEOTIDE SEQUENCE [LARGE SCALE GENOMIC DNA]</scope>
    <source>
        <strain evidence="1 2">NTR19</strain>
    </source>
</reference>
<evidence type="ECO:0000313" key="2">
    <source>
        <dbReference type="Proteomes" id="UP001202827"/>
    </source>
</evidence>
<organism evidence="1 2">
    <name type="scientific">Neorhizobium turbinariae</name>
    <dbReference type="NCBI Taxonomy" id="2937795"/>
    <lineage>
        <taxon>Bacteria</taxon>
        <taxon>Pseudomonadati</taxon>
        <taxon>Pseudomonadota</taxon>
        <taxon>Alphaproteobacteria</taxon>
        <taxon>Hyphomicrobiales</taxon>
        <taxon>Rhizobiaceae</taxon>
        <taxon>Rhizobium/Agrobacterium group</taxon>
        <taxon>Neorhizobium</taxon>
    </lineage>
</organism>
<proteinExistence type="predicted"/>
<keyword evidence="2" id="KW-1185">Reference proteome</keyword>
<dbReference type="EMBL" id="JALPRY010000030">
    <property type="protein sequence ID" value="MCK8782490.1"/>
    <property type="molecule type" value="Genomic_DNA"/>
</dbReference>
<evidence type="ECO:0000313" key="1">
    <source>
        <dbReference type="EMBL" id="MCK8782490.1"/>
    </source>
</evidence>
<dbReference type="RefSeq" id="WP_248684793.1">
    <property type="nucleotide sequence ID" value="NZ_JALPRY010000030.1"/>
</dbReference>
<name>A0ABT0IX83_9HYPH</name>
<protein>
    <submittedName>
        <fullName evidence="1">Uncharacterized protein</fullName>
    </submittedName>
</protein>